<keyword evidence="2" id="KW-1185">Reference proteome</keyword>
<comment type="caution">
    <text evidence="1">The sequence shown here is derived from an EMBL/GenBank/DDBJ whole genome shotgun (WGS) entry which is preliminary data.</text>
</comment>
<gene>
    <name evidence="1" type="ORF">GCM10008938_46930</name>
</gene>
<accession>A0ABQ2DEQ0</accession>
<name>A0ABQ2DEQ0_9DEIO</name>
<evidence type="ECO:0000313" key="1">
    <source>
        <dbReference type="EMBL" id="GGJ55380.1"/>
    </source>
</evidence>
<sequence length="96" mass="10364">MGVLQVAVHVTDGQGGIVGEKKGQHPFEVLTDPVEFQHPFSLFLVPDTILTGRQFLFSFLIFSSVRLRRNSVGGCTLKSRKVQGGTPPGGDATCCF</sequence>
<protein>
    <submittedName>
        <fullName evidence="1">Uncharacterized protein</fullName>
    </submittedName>
</protein>
<dbReference type="EMBL" id="BMOD01000033">
    <property type="protein sequence ID" value="GGJ55380.1"/>
    <property type="molecule type" value="Genomic_DNA"/>
</dbReference>
<reference evidence="2" key="1">
    <citation type="journal article" date="2019" name="Int. J. Syst. Evol. Microbiol.">
        <title>The Global Catalogue of Microorganisms (GCM) 10K type strain sequencing project: providing services to taxonomists for standard genome sequencing and annotation.</title>
        <authorList>
            <consortium name="The Broad Institute Genomics Platform"/>
            <consortium name="The Broad Institute Genome Sequencing Center for Infectious Disease"/>
            <person name="Wu L."/>
            <person name="Ma J."/>
        </authorList>
    </citation>
    <scope>NUCLEOTIDE SEQUENCE [LARGE SCALE GENOMIC DNA]</scope>
    <source>
        <strain evidence="2">JCM 14370</strain>
    </source>
</reference>
<evidence type="ECO:0000313" key="2">
    <source>
        <dbReference type="Proteomes" id="UP000632222"/>
    </source>
</evidence>
<organism evidence="1 2">
    <name type="scientific">Deinococcus roseus</name>
    <dbReference type="NCBI Taxonomy" id="392414"/>
    <lineage>
        <taxon>Bacteria</taxon>
        <taxon>Thermotogati</taxon>
        <taxon>Deinococcota</taxon>
        <taxon>Deinococci</taxon>
        <taxon>Deinococcales</taxon>
        <taxon>Deinococcaceae</taxon>
        <taxon>Deinococcus</taxon>
    </lineage>
</organism>
<dbReference type="Proteomes" id="UP000632222">
    <property type="component" value="Unassembled WGS sequence"/>
</dbReference>
<proteinExistence type="predicted"/>